<name>A0A328T9Q3_9GAMM</name>
<accession>A0A328T9Q3</accession>
<proteinExistence type="predicted"/>
<dbReference type="EMBL" id="LJAM02001031">
    <property type="protein sequence ID" value="RAP64138.1"/>
    <property type="molecule type" value="Genomic_DNA"/>
</dbReference>
<evidence type="ECO:0000313" key="1">
    <source>
        <dbReference type="EMBL" id="RAP64138.1"/>
    </source>
</evidence>
<protein>
    <submittedName>
        <fullName evidence="1">Uncharacterized protein</fullName>
    </submittedName>
</protein>
<organism evidence="1 2">
    <name type="scientific">Candidatus Erwinia dacicola</name>
    <dbReference type="NCBI Taxonomy" id="252393"/>
    <lineage>
        <taxon>Bacteria</taxon>
        <taxon>Pseudomonadati</taxon>
        <taxon>Pseudomonadota</taxon>
        <taxon>Gammaproteobacteria</taxon>
        <taxon>Enterobacterales</taxon>
        <taxon>Erwiniaceae</taxon>
        <taxon>Erwinia</taxon>
    </lineage>
</organism>
<keyword evidence="2" id="KW-1185">Reference proteome</keyword>
<reference evidence="1" key="1">
    <citation type="submission" date="2018-04" db="EMBL/GenBank/DDBJ databases">
        <title>Genomes of the Obligate Erwinia dacicola and Facultative Enterobacter sp. OLF Endosymbionts of the Olive Fruit fly, Bactrocera oleae.</title>
        <authorList>
            <person name="Estes A.M."/>
            <person name="Hearn D.J."/>
            <person name="Agarwal S."/>
            <person name="Pierson E.A."/>
            <person name="Dunning-Hotopp J.C."/>
        </authorList>
    </citation>
    <scope>NUCLEOTIDE SEQUENCE [LARGE SCALE GENOMIC DNA]</scope>
    <source>
        <strain evidence="1">Oroville</strain>
    </source>
</reference>
<gene>
    <name evidence="1" type="ORF">ACZ87_04080</name>
</gene>
<dbReference type="Proteomes" id="UP000244334">
    <property type="component" value="Unassembled WGS sequence"/>
</dbReference>
<dbReference type="AlphaFoldDB" id="A0A328T9Q3"/>
<comment type="caution">
    <text evidence="1">The sequence shown here is derived from an EMBL/GenBank/DDBJ whole genome shotgun (WGS) entry which is preliminary data.</text>
</comment>
<evidence type="ECO:0000313" key="2">
    <source>
        <dbReference type="Proteomes" id="UP000244334"/>
    </source>
</evidence>
<sequence length="38" mass="4200">MGHDEIHGQAISKDAIQFPNHQVGSLTAATFHSLQWLL</sequence>